<dbReference type="PROSITE" id="PS00455">
    <property type="entry name" value="AMP_BINDING"/>
    <property type="match status" value="1"/>
</dbReference>
<sequence>MISKSNWKNVLKEFSTTSDVQISVSEMTLQELVHQAASLYPDKIAVCFDECNNQPPVYYTYKTVIHAASALSNFLLLHCEFQGIREIGLYCHPTINLPSWILGILHVPAAYVPVDPDSPPALSVHFMKKCNLKYILVEKVHISKFKSSYEALLNYDMLKVEHNDLVLFRLHWKNVEVSLVLNDRKEKYEKGKMPKSMHSESSSEEKSEEHMDMRQKHCLAYVLHTSGTTGIPKIVRVPHACIVPNIQHFRVLFEITHEDVLFLASPLTFDPSVVEIFVALSSGASLLIVPTSVKMVPSKLAAVLFSHHRVTILQATPTLLRRFGSQLIKSTVLSASTSLRILALGGEAFPSLTVLKSWRGVGNKTQIFNIYGITEVSSWATFYRIPEKILNSTLKCELPVQLGFPLLGTVVEVRDTNGFTIQEGNGQVFLGGRNRVCFLDGEVTVPLGTMRATGDFVTIKDGEIFFLGRKDSQIKRHGKRLNIELVQQIAEGLQQVESCAVTWYNQEKLILFMVTKNDLVKDHIFEELQKHLPSHAIPDELVLINTLPFTSHGKIDVSELNKIYLNYRDLKSECKLSGKEELWEKLHHLWKSVLSLSEDALKIPDESLFLNSGGDSLKSIRLLNEIENLVGTSVPGLLEIILSSSILRIYNHILQTVFSDKDLTLSKNHAMKRKFNVTQEETSGKSLRQETVMPLNCDKEINAFIALSRGNQILSLNTDKYLTKLGHCPSTYSSDLNSQTDIQNRESLNTPPLIGKSEDPSCVVEVSEEETPVIRAEKMEFRVRWRSDTGKCVDASPLVVIPAIDKSSATVYIGSHSHRMIAVDLYSGKVKWEQILGDRIESSACVSKCGNFIVVEAHHLSLAHTQREGNWLHVLKGRVSKNMWVYFKTTTMIIELLRGLNVIIACESFSTYLVAQTVKNLPVMQGTWVQSLGWKELLEKGMLTHCSIAWRNPWTEEPGGLQSM</sequence>
<keyword evidence="2" id="KW-0443">Lipid metabolism</keyword>
<dbReference type="InterPro" id="IPR011047">
    <property type="entry name" value="Quinoprotein_ADH-like_sf"/>
</dbReference>
<keyword evidence="5" id="KW-1185">Reference proteome</keyword>
<feature type="region of interest" description="Disordered" evidence="3">
    <location>
        <begin position="190"/>
        <end position="209"/>
    </location>
</feature>
<protein>
    <submittedName>
        <fullName evidence="6">Beta-alanine-activating enzyme isoform X3</fullName>
    </submittedName>
</protein>
<gene>
    <name evidence="6" type="primary">AASDH</name>
</gene>
<evidence type="ECO:0000313" key="6">
    <source>
        <dbReference type="RefSeq" id="XP_070647573.1"/>
    </source>
</evidence>
<dbReference type="RefSeq" id="XP_070647573.1">
    <property type="nucleotide sequence ID" value="XM_070791472.1"/>
</dbReference>
<dbReference type="InterPro" id="IPR009081">
    <property type="entry name" value="PP-bd_ACP"/>
</dbReference>
<evidence type="ECO:0000256" key="1">
    <source>
        <dbReference type="ARBA" id="ARBA00006432"/>
    </source>
</evidence>
<dbReference type="PANTHER" id="PTHR44394">
    <property type="entry name" value="BETA-ALANINE-ACTIVATING ENZYME"/>
    <property type="match status" value="1"/>
</dbReference>
<organism evidence="5 6">
    <name type="scientific">Bos indicus</name>
    <name type="common">Zebu</name>
    <dbReference type="NCBI Taxonomy" id="9915"/>
    <lineage>
        <taxon>Eukaryota</taxon>
        <taxon>Metazoa</taxon>
        <taxon>Chordata</taxon>
        <taxon>Craniata</taxon>
        <taxon>Vertebrata</taxon>
        <taxon>Euteleostomi</taxon>
        <taxon>Mammalia</taxon>
        <taxon>Eutheria</taxon>
        <taxon>Laurasiatheria</taxon>
        <taxon>Artiodactyla</taxon>
        <taxon>Ruminantia</taxon>
        <taxon>Pecora</taxon>
        <taxon>Bovidae</taxon>
        <taxon>Bovinae</taxon>
        <taxon>Bos</taxon>
    </lineage>
</organism>
<comment type="similarity">
    <text evidence="1">Belongs to the ATP-dependent AMP-binding enzyme family.</text>
</comment>
<dbReference type="GeneID" id="109560491"/>
<reference evidence="6" key="1">
    <citation type="submission" date="2025-08" db="UniProtKB">
        <authorList>
            <consortium name="RefSeq"/>
        </authorList>
    </citation>
    <scope>IDENTIFICATION</scope>
    <source>
        <tissue evidence="6">Blood</tissue>
    </source>
</reference>
<dbReference type="Proteomes" id="UP001652663">
    <property type="component" value="Chromosome 6"/>
</dbReference>
<dbReference type="InterPro" id="IPR015943">
    <property type="entry name" value="WD40/YVTN_repeat-like_dom_sf"/>
</dbReference>
<dbReference type="SUPFAM" id="SSF47336">
    <property type="entry name" value="ACP-like"/>
    <property type="match status" value="1"/>
</dbReference>
<dbReference type="InterPro" id="IPR052091">
    <property type="entry name" value="Beta-ala_Activ/Resist"/>
</dbReference>
<dbReference type="InterPro" id="IPR048005">
    <property type="entry name" value="AASDH_AMP"/>
</dbReference>
<name>A0ABM4SIE9_BOSIN</name>
<dbReference type="Gene3D" id="3.40.50.12780">
    <property type="entry name" value="N-terminal domain of ligase-like"/>
    <property type="match status" value="1"/>
</dbReference>
<accession>A0ABM4SIE9</accession>
<dbReference type="Pfam" id="PF00550">
    <property type="entry name" value="PP-binding"/>
    <property type="match status" value="1"/>
</dbReference>
<dbReference type="PANTHER" id="PTHR44394:SF1">
    <property type="entry name" value="BETA-ALANINE-ACTIVATING ENZYME"/>
    <property type="match status" value="1"/>
</dbReference>
<dbReference type="InterPro" id="IPR045851">
    <property type="entry name" value="AMP-bd_C_sf"/>
</dbReference>
<dbReference type="InterPro" id="IPR042099">
    <property type="entry name" value="ANL_N_sf"/>
</dbReference>
<proteinExistence type="inferred from homology"/>
<evidence type="ECO:0000259" key="4">
    <source>
        <dbReference type="PROSITE" id="PS50075"/>
    </source>
</evidence>
<evidence type="ECO:0000256" key="2">
    <source>
        <dbReference type="ARBA" id="ARBA00023098"/>
    </source>
</evidence>
<dbReference type="InterPro" id="IPR036736">
    <property type="entry name" value="ACP-like_sf"/>
</dbReference>
<dbReference type="SUPFAM" id="SSF50998">
    <property type="entry name" value="Quinoprotein alcohol dehydrogenase-like"/>
    <property type="match status" value="1"/>
</dbReference>
<dbReference type="Gene3D" id="2.130.10.10">
    <property type="entry name" value="YVTN repeat-like/Quinoprotein amine dehydrogenase"/>
    <property type="match status" value="1"/>
</dbReference>
<dbReference type="CDD" id="cd17654">
    <property type="entry name" value="A_NRPS_acs4"/>
    <property type="match status" value="1"/>
</dbReference>
<evidence type="ECO:0000256" key="3">
    <source>
        <dbReference type="SAM" id="MobiDB-lite"/>
    </source>
</evidence>
<evidence type="ECO:0000313" key="5">
    <source>
        <dbReference type="Proteomes" id="UP001652663"/>
    </source>
</evidence>
<dbReference type="InterPro" id="IPR020845">
    <property type="entry name" value="AMP-binding_CS"/>
</dbReference>
<dbReference type="Gene3D" id="3.30.300.30">
    <property type="match status" value="1"/>
</dbReference>
<feature type="domain" description="Carrier" evidence="4">
    <location>
        <begin position="580"/>
        <end position="657"/>
    </location>
</feature>
<dbReference type="InterPro" id="IPR000873">
    <property type="entry name" value="AMP-dep_synth/lig_dom"/>
</dbReference>
<dbReference type="SUPFAM" id="SSF56801">
    <property type="entry name" value="Acetyl-CoA synthetase-like"/>
    <property type="match status" value="1"/>
</dbReference>
<dbReference type="Pfam" id="PF00501">
    <property type="entry name" value="AMP-binding"/>
    <property type="match status" value="1"/>
</dbReference>
<dbReference type="PROSITE" id="PS50075">
    <property type="entry name" value="CARRIER"/>
    <property type="match status" value="1"/>
</dbReference>